<gene>
    <name evidence="1" type="ORF">SLEP1_g16546</name>
</gene>
<proteinExistence type="predicted"/>
<reference evidence="1 2" key="1">
    <citation type="journal article" date="2021" name="Commun. Biol.">
        <title>The genome of Shorea leprosula (Dipterocarpaceae) highlights the ecological relevance of drought in aseasonal tropical rainforests.</title>
        <authorList>
            <person name="Ng K.K.S."/>
            <person name="Kobayashi M.J."/>
            <person name="Fawcett J.A."/>
            <person name="Hatakeyama M."/>
            <person name="Paape T."/>
            <person name="Ng C.H."/>
            <person name="Ang C.C."/>
            <person name="Tnah L.H."/>
            <person name="Lee C.T."/>
            <person name="Nishiyama T."/>
            <person name="Sese J."/>
            <person name="O'Brien M.J."/>
            <person name="Copetti D."/>
            <person name="Mohd Noor M.I."/>
            <person name="Ong R.C."/>
            <person name="Putra M."/>
            <person name="Sireger I.Z."/>
            <person name="Indrioko S."/>
            <person name="Kosugi Y."/>
            <person name="Izuno A."/>
            <person name="Isagi Y."/>
            <person name="Lee S.L."/>
            <person name="Shimizu K.K."/>
        </authorList>
    </citation>
    <scope>NUCLEOTIDE SEQUENCE [LARGE SCALE GENOMIC DNA]</scope>
    <source>
        <strain evidence="1">214</strain>
    </source>
</reference>
<evidence type="ECO:0000313" key="2">
    <source>
        <dbReference type="Proteomes" id="UP001054252"/>
    </source>
</evidence>
<accession>A0AAV5IR91</accession>
<sequence length="89" mass="9728">MVSNKQVISKGFISGFPKGIGHVCHYWHCKTNGLTLPEGSRAVLVKNLYLSCNPYMRILMKPQDGSCSSVSVIYCRSGERSCCSAGRAL</sequence>
<protein>
    <submittedName>
        <fullName evidence="1">Uncharacterized protein</fullName>
    </submittedName>
</protein>
<evidence type="ECO:0000313" key="1">
    <source>
        <dbReference type="EMBL" id="GKV04387.1"/>
    </source>
</evidence>
<dbReference type="EMBL" id="BPVZ01000021">
    <property type="protein sequence ID" value="GKV04387.1"/>
    <property type="molecule type" value="Genomic_DNA"/>
</dbReference>
<keyword evidence="2" id="KW-1185">Reference proteome</keyword>
<dbReference type="AlphaFoldDB" id="A0AAV5IR91"/>
<name>A0AAV5IR91_9ROSI</name>
<dbReference type="Gene3D" id="3.90.180.10">
    <property type="entry name" value="Medium-chain alcohol dehydrogenases, catalytic domain"/>
    <property type="match status" value="1"/>
</dbReference>
<dbReference type="InterPro" id="IPR011032">
    <property type="entry name" value="GroES-like_sf"/>
</dbReference>
<comment type="caution">
    <text evidence="1">The sequence shown here is derived from an EMBL/GenBank/DDBJ whole genome shotgun (WGS) entry which is preliminary data.</text>
</comment>
<organism evidence="1 2">
    <name type="scientific">Rubroshorea leprosula</name>
    <dbReference type="NCBI Taxonomy" id="152421"/>
    <lineage>
        <taxon>Eukaryota</taxon>
        <taxon>Viridiplantae</taxon>
        <taxon>Streptophyta</taxon>
        <taxon>Embryophyta</taxon>
        <taxon>Tracheophyta</taxon>
        <taxon>Spermatophyta</taxon>
        <taxon>Magnoliopsida</taxon>
        <taxon>eudicotyledons</taxon>
        <taxon>Gunneridae</taxon>
        <taxon>Pentapetalae</taxon>
        <taxon>rosids</taxon>
        <taxon>malvids</taxon>
        <taxon>Malvales</taxon>
        <taxon>Dipterocarpaceae</taxon>
        <taxon>Rubroshorea</taxon>
    </lineage>
</organism>
<dbReference type="SUPFAM" id="SSF50129">
    <property type="entry name" value="GroES-like"/>
    <property type="match status" value="1"/>
</dbReference>
<dbReference type="Proteomes" id="UP001054252">
    <property type="component" value="Unassembled WGS sequence"/>
</dbReference>